<feature type="domain" description="Methyltransferase" evidence="4">
    <location>
        <begin position="133"/>
        <end position="267"/>
    </location>
</feature>
<dbReference type="InterPro" id="IPR019874">
    <property type="entry name" value="RF_methyltr_PrmC"/>
</dbReference>
<dbReference type="InterPro" id="IPR050320">
    <property type="entry name" value="N5-glutamine_MTase"/>
</dbReference>
<keyword evidence="3" id="KW-0949">S-adenosyl-L-methionine</keyword>
<evidence type="ECO:0000256" key="1">
    <source>
        <dbReference type="ARBA" id="ARBA00022603"/>
    </source>
</evidence>
<dbReference type="PANTHER" id="PTHR18895">
    <property type="entry name" value="HEMK METHYLTRANSFERASE"/>
    <property type="match status" value="1"/>
</dbReference>
<reference evidence="7" key="1">
    <citation type="submission" date="2016-03" db="EMBL/GenBank/DDBJ databases">
        <authorList>
            <person name="Ploux O."/>
        </authorList>
    </citation>
    <scope>NUCLEOTIDE SEQUENCE [LARGE SCALE GENOMIC DNA]</scope>
    <source>
        <strain evidence="7">BS258</strain>
    </source>
</reference>
<evidence type="ECO:0000313" key="6">
    <source>
        <dbReference type="EMBL" id="AMT93757.1"/>
    </source>
</evidence>
<protein>
    <submittedName>
        <fullName evidence="6">Protein-(Glutamine-N5) methyltransferase, release factor-specific</fullName>
    </submittedName>
</protein>
<evidence type="ECO:0000256" key="2">
    <source>
        <dbReference type="ARBA" id="ARBA00022679"/>
    </source>
</evidence>
<dbReference type="Pfam" id="PF17827">
    <property type="entry name" value="PrmC_N"/>
    <property type="match status" value="1"/>
</dbReference>
<dbReference type="PROSITE" id="PS00092">
    <property type="entry name" value="N6_MTASE"/>
    <property type="match status" value="1"/>
</dbReference>
<dbReference type="InterPro" id="IPR002052">
    <property type="entry name" value="DNA_methylase_N6_adenine_CS"/>
</dbReference>
<dbReference type="KEGG" id="bly:A2T55_08170"/>
<proteinExistence type="predicted"/>
<dbReference type="SUPFAM" id="SSF53335">
    <property type="entry name" value="S-adenosyl-L-methionine-dependent methyltransferases"/>
    <property type="match status" value="1"/>
</dbReference>
<keyword evidence="2" id="KW-0808">Transferase</keyword>
<sequence length="305" mass="33213">MDTVRPNLVSDLLRGATTLFTEAGIASPEPDALELLAYAWEIDRAALSRRRLFDDPVPESVSTRFAELCDQRRQRTPLQHLTGIAHFRHLQLQVGPGVFVPRPETELLAGAVLTELSELDSRTESDEGRRPFVIDLCSGSGAISLSVATESERVDVLGVEREPAALDWSLKNLEHSRLGESTVEFILGDATAVTEARPDLCGRADIVVTNPPYVPDAAVPRDPEVAEHDPAAALYGGDSGLEIPGLIINEVEQMLRPGGLFLMEHSEEQGAGARDLLAATASLRHAATFQDYTGRDRYTVARREA</sequence>
<dbReference type="Pfam" id="PF13847">
    <property type="entry name" value="Methyltransf_31"/>
    <property type="match status" value="1"/>
</dbReference>
<dbReference type="InterPro" id="IPR029063">
    <property type="entry name" value="SAM-dependent_MTases_sf"/>
</dbReference>
<dbReference type="GO" id="GO:0003676">
    <property type="term" value="F:nucleic acid binding"/>
    <property type="evidence" value="ECO:0007669"/>
    <property type="project" value="InterPro"/>
</dbReference>
<gene>
    <name evidence="6" type="ORF">A2T55_08170</name>
</gene>
<feature type="domain" description="Release factor glutamine methyltransferase N-terminal" evidence="5">
    <location>
        <begin position="11"/>
        <end position="83"/>
    </location>
</feature>
<evidence type="ECO:0000259" key="4">
    <source>
        <dbReference type="Pfam" id="PF13847"/>
    </source>
</evidence>
<dbReference type="CDD" id="cd02440">
    <property type="entry name" value="AdoMet_MTases"/>
    <property type="match status" value="1"/>
</dbReference>
<dbReference type="InterPro" id="IPR004556">
    <property type="entry name" value="HemK-like"/>
</dbReference>
<dbReference type="EMBL" id="CP014869">
    <property type="protein sequence ID" value="AMT93757.1"/>
    <property type="molecule type" value="Genomic_DNA"/>
</dbReference>
<evidence type="ECO:0000259" key="5">
    <source>
        <dbReference type="Pfam" id="PF17827"/>
    </source>
</evidence>
<dbReference type="InterPro" id="IPR025714">
    <property type="entry name" value="Methyltranfer_dom"/>
</dbReference>
<dbReference type="Gene3D" id="3.40.50.150">
    <property type="entry name" value="Vaccinia Virus protein VP39"/>
    <property type="match status" value="1"/>
</dbReference>
<dbReference type="Gene3D" id="1.10.8.10">
    <property type="entry name" value="DNA helicase RuvA subunit, C-terminal domain"/>
    <property type="match status" value="1"/>
</dbReference>
<accession>A0A142NLU3</accession>
<name>A0A142NLU3_BRELN</name>
<dbReference type="NCBIfam" id="TIGR03534">
    <property type="entry name" value="RF_mod_PrmC"/>
    <property type="match status" value="1"/>
</dbReference>
<evidence type="ECO:0000313" key="7">
    <source>
        <dbReference type="Proteomes" id="UP000075950"/>
    </source>
</evidence>
<keyword evidence="1 6" id="KW-0489">Methyltransferase</keyword>
<evidence type="ECO:0000256" key="3">
    <source>
        <dbReference type="ARBA" id="ARBA00022691"/>
    </source>
</evidence>
<dbReference type="GO" id="GO:0008276">
    <property type="term" value="F:protein methyltransferase activity"/>
    <property type="evidence" value="ECO:0007669"/>
    <property type="project" value="InterPro"/>
</dbReference>
<dbReference type="GO" id="GO:0032259">
    <property type="term" value="P:methylation"/>
    <property type="evidence" value="ECO:0007669"/>
    <property type="project" value="UniProtKB-KW"/>
</dbReference>
<organism evidence="6 7">
    <name type="scientific">Brevibacterium linens</name>
    <dbReference type="NCBI Taxonomy" id="1703"/>
    <lineage>
        <taxon>Bacteria</taxon>
        <taxon>Bacillati</taxon>
        <taxon>Actinomycetota</taxon>
        <taxon>Actinomycetes</taxon>
        <taxon>Micrococcales</taxon>
        <taxon>Brevibacteriaceae</taxon>
        <taxon>Brevibacterium</taxon>
    </lineage>
</organism>
<dbReference type="Proteomes" id="UP000075950">
    <property type="component" value="Chromosome"/>
</dbReference>
<dbReference type="NCBIfam" id="TIGR00536">
    <property type="entry name" value="hemK_fam"/>
    <property type="match status" value="1"/>
</dbReference>
<dbReference type="InterPro" id="IPR040758">
    <property type="entry name" value="PrmC_N"/>
</dbReference>
<dbReference type="PANTHER" id="PTHR18895:SF74">
    <property type="entry name" value="MTRF1L RELEASE FACTOR GLUTAMINE METHYLTRANSFERASE"/>
    <property type="match status" value="1"/>
</dbReference>
<dbReference type="AlphaFoldDB" id="A0A142NLU3"/>